<protein>
    <recommendedName>
        <fullName evidence="3">Preprotein translocase subunit SecB</fullName>
    </recommendedName>
</protein>
<dbReference type="AlphaFoldDB" id="A0A327ZUS4"/>
<comment type="caution">
    <text evidence="1">The sequence shown here is derived from an EMBL/GenBank/DDBJ whole genome shotgun (WGS) entry which is preliminary data.</text>
</comment>
<proteinExistence type="predicted"/>
<dbReference type="RefSeq" id="WP_099581192.1">
    <property type="nucleotide sequence ID" value="NZ_CP073819.1"/>
</dbReference>
<evidence type="ECO:0000313" key="2">
    <source>
        <dbReference type="Proteomes" id="UP000249808"/>
    </source>
</evidence>
<evidence type="ECO:0008006" key="3">
    <source>
        <dbReference type="Google" id="ProtNLM"/>
    </source>
</evidence>
<dbReference type="EMBL" id="PZJH01000001">
    <property type="protein sequence ID" value="RAK46012.1"/>
    <property type="molecule type" value="Genomic_DNA"/>
</dbReference>
<accession>A0A327ZUS4</accession>
<reference evidence="1 2" key="1">
    <citation type="journal article" date="2018" name="Front. Microbiol.">
        <title>Description and Comparative Genomics of Macrococcus caseolyticus subsp. hominis subsp. nov., Macrococcus goetzii sp. nov., Macrococcus epidermidis sp. nov., and Macrococcus bohemicus sp. nov., Novel Macrococci From Human Clinical Material With Virulence Potential and Suspected Uptake of Foreign DNA by Natural Transformation.</title>
        <authorList>
            <person name="Maslanova I."/>
            <person name="Wertheimer Z."/>
            <person name="Sedlacek I."/>
            <person name="Svec P."/>
            <person name="Indrakova A."/>
            <person name="Kovarovic V."/>
            <person name="Schumann P."/>
            <person name="Sproer C."/>
            <person name="Kralova S."/>
            <person name="Sedo O."/>
            <person name="Kristofova L."/>
            <person name="Vrbovska V."/>
            <person name="Fuzik T."/>
            <person name="Petras P."/>
            <person name="Zdrahal Z."/>
            <person name="Ruzickova V."/>
            <person name="Doskar J."/>
            <person name="Pantucek R."/>
        </authorList>
    </citation>
    <scope>NUCLEOTIDE SEQUENCE [LARGE SCALE GENOMIC DNA]</scope>
    <source>
        <strain evidence="1 2">01/688</strain>
    </source>
</reference>
<name>A0A327ZUS4_9STAP</name>
<keyword evidence="2" id="KW-1185">Reference proteome</keyword>
<gene>
    <name evidence="1" type="ORF">BHU61_00775</name>
</gene>
<sequence>MELNKQVVHMFLKEAHVRDFEDMSPEPTTMHRLDYEQSEQDPSLYEFRLTFMFGHFGTQVDGVIEAAILIQSEDGSEVDVISEIKKEEGMFAIPLYAKASSIITKLSEDRGQFPIIVPIELWLEE</sequence>
<dbReference type="Proteomes" id="UP000249808">
    <property type="component" value="Unassembled WGS sequence"/>
</dbReference>
<organism evidence="1 2">
    <name type="scientific">Macrococcus epidermidis</name>
    <dbReference type="NCBI Taxonomy" id="1902580"/>
    <lineage>
        <taxon>Bacteria</taxon>
        <taxon>Bacillati</taxon>
        <taxon>Bacillota</taxon>
        <taxon>Bacilli</taxon>
        <taxon>Bacillales</taxon>
        <taxon>Staphylococcaceae</taxon>
        <taxon>Macrococcus</taxon>
    </lineage>
</organism>
<evidence type="ECO:0000313" key="1">
    <source>
        <dbReference type="EMBL" id="RAK46012.1"/>
    </source>
</evidence>